<dbReference type="Pfam" id="PF01774">
    <property type="entry name" value="UreD"/>
    <property type="match status" value="1"/>
</dbReference>
<comment type="caution">
    <text evidence="4">The sequence shown here is derived from an EMBL/GenBank/DDBJ whole genome shotgun (WGS) entry which is preliminary data.</text>
</comment>
<dbReference type="Proteomes" id="UP000702425">
    <property type="component" value="Unassembled WGS sequence"/>
</dbReference>
<accession>A0ABX2D2N0</accession>
<keyword evidence="3" id="KW-0963">Cytoplasm</keyword>
<dbReference type="HAMAP" id="MF_01384">
    <property type="entry name" value="UreD"/>
    <property type="match status" value="1"/>
</dbReference>
<sequence length="306" mass="34566">MWYVFDSECFEFQKSVTETSIAQNTDNVKNGWHGYLNLTYANRNGKTQIIRNEMQAPLKVQRPFYPEGKDVCHSVILHTAGGVVGGDRLSSHFHLQPNAKALITTAAAGKIYRSSGLKSQQNIDIQLDIGANLEWLPQETIVFDGAIYRQNLRVELAPTARILLWEITRFGRSARGEKFLSGEWRSHTEVWQQNSPLWIDRQLLKGGEKILESPHAFGGKPVVATLAWVGEPVTTELVEKVRDLPCEAIVYPGNSTVGVTRIPNGLLCRYRGTSTTAARDWFVSIWQLLRLSFSQRPCCLPRVWIK</sequence>
<name>A0ABX2D2N0_9CYAN</name>
<dbReference type="PANTHER" id="PTHR33643">
    <property type="entry name" value="UREASE ACCESSORY PROTEIN D"/>
    <property type="match status" value="1"/>
</dbReference>
<dbReference type="InterPro" id="IPR002669">
    <property type="entry name" value="UreD"/>
</dbReference>
<proteinExistence type="inferred from homology"/>
<comment type="similarity">
    <text evidence="1 3">Belongs to the UreD family.</text>
</comment>
<comment type="function">
    <text evidence="3">Required for maturation of urease via the functional incorporation of the urease nickel metallocenter.</text>
</comment>
<comment type="subcellular location">
    <subcellularLocation>
        <location evidence="3">Cytoplasm</location>
    </subcellularLocation>
</comment>
<keyword evidence="3" id="KW-0996">Nickel insertion</keyword>
<keyword evidence="2 3" id="KW-0143">Chaperone</keyword>
<evidence type="ECO:0000256" key="2">
    <source>
        <dbReference type="ARBA" id="ARBA00023186"/>
    </source>
</evidence>
<gene>
    <name evidence="3 4" type="primary">ureD</name>
    <name evidence="4" type="ORF">E5S67_04188</name>
</gene>
<comment type="subunit">
    <text evidence="3">UreD, UreF and UreG form a complex that acts as a GTP-hydrolysis-dependent molecular chaperone, activating the urease apoprotein by helping to assemble the nickel containing metallocenter of UreC. The UreE protein probably delivers the nickel.</text>
</comment>
<dbReference type="PANTHER" id="PTHR33643:SF1">
    <property type="entry name" value="UREASE ACCESSORY PROTEIN D"/>
    <property type="match status" value="1"/>
</dbReference>
<dbReference type="EMBL" id="SRRZ01000084">
    <property type="protein sequence ID" value="NQE36423.1"/>
    <property type="molecule type" value="Genomic_DNA"/>
</dbReference>
<reference evidence="4 5" key="1">
    <citation type="journal article" date="2020" name="Sci. Rep.">
        <title>A novel cyanobacterial geosmin producer, revising GeoA distribution and dispersion patterns in Bacteria.</title>
        <authorList>
            <person name="Churro C."/>
            <person name="Semedo-Aguiar A.P."/>
            <person name="Silva A.D."/>
            <person name="Pereira-Leal J.B."/>
            <person name="Leite R.B."/>
        </authorList>
    </citation>
    <scope>NUCLEOTIDE SEQUENCE [LARGE SCALE GENOMIC DNA]</scope>
    <source>
        <strain evidence="4 5">IPMA8</strain>
    </source>
</reference>
<evidence type="ECO:0000256" key="3">
    <source>
        <dbReference type="HAMAP-Rule" id="MF_01384"/>
    </source>
</evidence>
<evidence type="ECO:0000313" key="4">
    <source>
        <dbReference type="EMBL" id="NQE36423.1"/>
    </source>
</evidence>
<evidence type="ECO:0000313" key="5">
    <source>
        <dbReference type="Proteomes" id="UP000702425"/>
    </source>
</evidence>
<organism evidence="4 5">
    <name type="scientific">Microcoleus asticus IPMA8</name>
    <dbReference type="NCBI Taxonomy" id="2563858"/>
    <lineage>
        <taxon>Bacteria</taxon>
        <taxon>Bacillati</taxon>
        <taxon>Cyanobacteriota</taxon>
        <taxon>Cyanophyceae</taxon>
        <taxon>Oscillatoriophycideae</taxon>
        <taxon>Oscillatoriales</taxon>
        <taxon>Microcoleaceae</taxon>
        <taxon>Microcoleus</taxon>
        <taxon>Microcoleus asticus</taxon>
    </lineage>
</organism>
<evidence type="ECO:0000256" key="1">
    <source>
        <dbReference type="ARBA" id="ARBA00007177"/>
    </source>
</evidence>
<protein>
    <recommendedName>
        <fullName evidence="3">Urease accessory protein UreD</fullName>
    </recommendedName>
</protein>
<keyword evidence="5" id="KW-1185">Reference proteome</keyword>